<gene>
    <name evidence="1" type="ORF">OB919_16055</name>
</gene>
<name>A0AAP2ZA26_9EURY</name>
<evidence type="ECO:0000313" key="1">
    <source>
        <dbReference type="EMBL" id="MCU4753479.1"/>
    </source>
</evidence>
<dbReference type="AlphaFoldDB" id="A0AAP2ZA26"/>
<dbReference type="EMBL" id="JAOPJZ010000017">
    <property type="protein sequence ID" value="MCU4753479.1"/>
    <property type="molecule type" value="Genomic_DNA"/>
</dbReference>
<accession>A0AAP2ZA26</accession>
<reference evidence="1 2" key="1">
    <citation type="submission" date="2022-09" db="EMBL/GenBank/DDBJ databases">
        <title>Enrichment on poylsaccharides allowed isolation of novel metabolic and taxonomic groups of Haloarchaea.</title>
        <authorList>
            <person name="Sorokin D.Y."/>
            <person name="Elcheninov A.G."/>
            <person name="Khizhniak T.V."/>
            <person name="Kolganova T.V."/>
            <person name="Kublanov I.V."/>
        </authorList>
    </citation>
    <scope>NUCLEOTIDE SEQUENCE [LARGE SCALE GENOMIC DNA]</scope>
    <source>
        <strain evidence="1 2">AArc-curdl1</strain>
    </source>
</reference>
<comment type="caution">
    <text evidence="1">The sequence shown here is derived from an EMBL/GenBank/DDBJ whole genome shotgun (WGS) entry which is preliminary data.</text>
</comment>
<keyword evidence="2" id="KW-1185">Reference proteome</keyword>
<protein>
    <submittedName>
        <fullName evidence="1">Uncharacterized protein</fullName>
    </submittedName>
</protein>
<dbReference type="RefSeq" id="WP_342809796.1">
    <property type="nucleotide sequence ID" value="NZ_JAOPJZ010000017.1"/>
</dbReference>
<evidence type="ECO:0000313" key="2">
    <source>
        <dbReference type="Proteomes" id="UP001321047"/>
    </source>
</evidence>
<proteinExistence type="predicted"/>
<sequence>MSEDVVDETAEQLVELVEAPLREKQIEEIIEYVNYEIIDLLGYCGHKGRRHKPSYFELRYYDSWYATKGFLRWFFRYKKCRYCDQKVKPRDYDFAKTLESLKEKVREIGDHTGENR</sequence>
<organism evidence="1 2">
    <name type="scientific">Natronosalvus hydrolyticus</name>
    <dbReference type="NCBI Taxonomy" id="2979988"/>
    <lineage>
        <taxon>Archaea</taxon>
        <taxon>Methanobacteriati</taxon>
        <taxon>Methanobacteriota</taxon>
        <taxon>Stenosarchaea group</taxon>
        <taxon>Halobacteria</taxon>
        <taxon>Halobacteriales</taxon>
        <taxon>Natrialbaceae</taxon>
        <taxon>Natronosalvus</taxon>
    </lineage>
</organism>
<dbReference type="Proteomes" id="UP001321047">
    <property type="component" value="Unassembled WGS sequence"/>
</dbReference>